<dbReference type="PANTHER" id="PTHR11241:SF0">
    <property type="entry name" value="DEOXYURIDINE 5'-TRIPHOSPHATE NUCLEOTIDOHYDROLASE"/>
    <property type="match status" value="1"/>
</dbReference>
<keyword evidence="4" id="KW-0546">Nucleotide metabolism</keyword>
<dbReference type="InterPro" id="IPR033704">
    <property type="entry name" value="dUTPase_trimeric"/>
</dbReference>
<dbReference type="InterPro" id="IPR008181">
    <property type="entry name" value="dUTPase"/>
</dbReference>
<dbReference type="EMBL" id="PCRM01000022">
    <property type="protein sequence ID" value="PIP21739.1"/>
    <property type="molecule type" value="Genomic_DNA"/>
</dbReference>
<feature type="region of interest" description="Disordered" evidence="6">
    <location>
        <begin position="151"/>
        <end position="172"/>
    </location>
</feature>
<dbReference type="NCBIfam" id="NF001862">
    <property type="entry name" value="PRK00601.1"/>
    <property type="match status" value="1"/>
</dbReference>
<dbReference type="Proteomes" id="UP000231567">
    <property type="component" value="Unassembled WGS sequence"/>
</dbReference>
<dbReference type="Pfam" id="PF00692">
    <property type="entry name" value="dUTPase"/>
    <property type="match status" value="1"/>
</dbReference>
<proteinExistence type="inferred from homology"/>
<dbReference type="GO" id="GO:0000287">
    <property type="term" value="F:magnesium ion binding"/>
    <property type="evidence" value="ECO:0007669"/>
    <property type="project" value="InterPro"/>
</dbReference>
<dbReference type="InterPro" id="IPR036157">
    <property type="entry name" value="dUTPase-like_sf"/>
</dbReference>
<comment type="caution">
    <text evidence="8">The sequence shown here is derived from an EMBL/GenBank/DDBJ whole genome shotgun (WGS) entry which is preliminary data.</text>
</comment>
<dbReference type="SUPFAM" id="SSF51283">
    <property type="entry name" value="dUTPase-like"/>
    <property type="match status" value="1"/>
</dbReference>
<evidence type="ECO:0000256" key="4">
    <source>
        <dbReference type="ARBA" id="ARBA00023080"/>
    </source>
</evidence>
<dbReference type="InterPro" id="IPR029054">
    <property type="entry name" value="dUTPase-like"/>
</dbReference>
<evidence type="ECO:0000313" key="8">
    <source>
        <dbReference type="EMBL" id="PIP21739.1"/>
    </source>
</evidence>
<dbReference type="NCBIfam" id="TIGR00576">
    <property type="entry name" value="dut"/>
    <property type="match status" value="1"/>
</dbReference>
<feature type="domain" description="dUTPase-like" evidence="7">
    <location>
        <begin position="41"/>
        <end position="167"/>
    </location>
</feature>
<dbReference type="CDD" id="cd07557">
    <property type="entry name" value="trimeric_dUTPase"/>
    <property type="match status" value="1"/>
</dbReference>
<evidence type="ECO:0000256" key="2">
    <source>
        <dbReference type="ARBA" id="ARBA00012379"/>
    </source>
</evidence>
<dbReference type="PANTHER" id="PTHR11241">
    <property type="entry name" value="DEOXYURIDINE 5'-TRIPHOSPHATE NUCLEOTIDOHYDROLASE"/>
    <property type="match status" value="1"/>
</dbReference>
<comment type="similarity">
    <text evidence="1">Belongs to the dUTPase family.</text>
</comment>
<organism evidence="8 9">
    <name type="scientific">Candidatus Nealsonbacteria bacterium CG23_combo_of_CG06-09_8_20_14_all_40_13</name>
    <dbReference type="NCBI Taxonomy" id="1974724"/>
    <lineage>
        <taxon>Bacteria</taxon>
        <taxon>Candidatus Nealsoniibacteriota</taxon>
    </lineage>
</organism>
<gene>
    <name evidence="8" type="ORF">COX39_01370</name>
</gene>
<keyword evidence="3" id="KW-0378">Hydrolase</keyword>
<sequence>MLNDVDKYDAKYYSQSEPKKTALENNDNKIALNVKKINSDAILPDYAYPGDAGLDLYSMENYLLKTNERKIFNTGISLEIPKGFVGLIWDKSGLASRAGITILGGVVDNSYRGEIQVILHNSGQEEFQIYKGDKIAQILIQPVAEATIETTDDLSHTEREARGFGSTARPRW</sequence>
<dbReference type="AlphaFoldDB" id="A0A2G9YR74"/>
<evidence type="ECO:0000313" key="9">
    <source>
        <dbReference type="Proteomes" id="UP000231567"/>
    </source>
</evidence>
<name>A0A2G9YR74_9BACT</name>
<evidence type="ECO:0000256" key="6">
    <source>
        <dbReference type="SAM" id="MobiDB-lite"/>
    </source>
</evidence>
<evidence type="ECO:0000256" key="1">
    <source>
        <dbReference type="ARBA" id="ARBA00006581"/>
    </source>
</evidence>
<dbReference type="GO" id="GO:0006226">
    <property type="term" value="P:dUMP biosynthetic process"/>
    <property type="evidence" value="ECO:0007669"/>
    <property type="project" value="InterPro"/>
</dbReference>
<accession>A0A2G9YR74</accession>
<dbReference type="Gene3D" id="2.70.40.10">
    <property type="match status" value="1"/>
</dbReference>
<evidence type="ECO:0000256" key="3">
    <source>
        <dbReference type="ARBA" id="ARBA00022801"/>
    </source>
</evidence>
<dbReference type="EC" id="3.6.1.23" evidence="2"/>
<feature type="compositionally biased region" description="Basic and acidic residues" evidence="6">
    <location>
        <begin position="153"/>
        <end position="162"/>
    </location>
</feature>
<protein>
    <recommendedName>
        <fullName evidence="2">dUTP diphosphatase</fullName>
        <ecNumber evidence="2">3.6.1.23</ecNumber>
    </recommendedName>
</protein>
<evidence type="ECO:0000256" key="5">
    <source>
        <dbReference type="ARBA" id="ARBA00047686"/>
    </source>
</evidence>
<evidence type="ECO:0000259" key="7">
    <source>
        <dbReference type="Pfam" id="PF00692"/>
    </source>
</evidence>
<reference evidence="8 9" key="1">
    <citation type="submission" date="2017-09" db="EMBL/GenBank/DDBJ databases">
        <title>Depth-based differentiation of microbial function through sediment-hosted aquifers and enrichment of novel symbionts in the deep terrestrial subsurface.</title>
        <authorList>
            <person name="Probst A.J."/>
            <person name="Ladd B."/>
            <person name="Jarett J.K."/>
            <person name="Geller-Mcgrath D.E."/>
            <person name="Sieber C.M."/>
            <person name="Emerson J.B."/>
            <person name="Anantharaman K."/>
            <person name="Thomas B.C."/>
            <person name="Malmstrom R."/>
            <person name="Stieglmeier M."/>
            <person name="Klingl A."/>
            <person name="Woyke T."/>
            <person name="Ryan C.M."/>
            <person name="Banfield J.F."/>
        </authorList>
    </citation>
    <scope>NUCLEOTIDE SEQUENCE [LARGE SCALE GENOMIC DNA]</scope>
    <source>
        <strain evidence="8">CG23_combo_of_CG06-09_8_20_14_all_40_13</strain>
    </source>
</reference>
<dbReference type="GO" id="GO:0046081">
    <property type="term" value="P:dUTP catabolic process"/>
    <property type="evidence" value="ECO:0007669"/>
    <property type="project" value="InterPro"/>
</dbReference>
<comment type="catalytic activity">
    <reaction evidence="5">
        <text>dUTP + H2O = dUMP + diphosphate + H(+)</text>
        <dbReference type="Rhea" id="RHEA:10248"/>
        <dbReference type="ChEBI" id="CHEBI:15377"/>
        <dbReference type="ChEBI" id="CHEBI:15378"/>
        <dbReference type="ChEBI" id="CHEBI:33019"/>
        <dbReference type="ChEBI" id="CHEBI:61555"/>
        <dbReference type="ChEBI" id="CHEBI:246422"/>
        <dbReference type="EC" id="3.6.1.23"/>
    </reaction>
</comment>
<dbReference type="GO" id="GO:0004170">
    <property type="term" value="F:dUTP diphosphatase activity"/>
    <property type="evidence" value="ECO:0007669"/>
    <property type="project" value="UniProtKB-EC"/>
</dbReference>